<feature type="transmembrane region" description="Helical" evidence="6">
    <location>
        <begin position="105"/>
        <end position="126"/>
    </location>
</feature>
<dbReference type="InterPro" id="IPR044770">
    <property type="entry name" value="MFS_spinster-like"/>
</dbReference>
<evidence type="ECO:0000313" key="8">
    <source>
        <dbReference type="EMBL" id="MEN5377211.1"/>
    </source>
</evidence>
<feature type="transmembrane region" description="Helical" evidence="6">
    <location>
        <begin position="382"/>
        <end position="400"/>
    </location>
</feature>
<dbReference type="InterPro" id="IPR011701">
    <property type="entry name" value="MFS"/>
</dbReference>
<comment type="subcellular location">
    <subcellularLocation>
        <location evidence="1">Membrane</location>
        <topology evidence="1">Multi-pass membrane protein</topology>
    </subcellularLocation>
</comment>
<organism evidence="8 9">
    <name type="scientific">Sphingobacterium kitahiroshimense</name>
    <dbReference type="NCBI Taxonomy" id="470446"/>
    <lineage>
        <taxon>Bacteria</taxon>
        <taxon>Pseudomonadati</taxon>
        <taxon>Bacteroidota</taxon>
        <taxon>Sphingobacteriia</taxon>
        <taxon>Sphingobacteriales</taxon>
        <taxon>Sphingobacteriaceae</taxon>
        <taxon>Sphingobacterium</taxon>
    </lineage>
</organism>
<dbReference type="InterPro" id="IPR036259">
    <property type="entry name" value="MFS_trans_sf"/>
</dbReference>
<dbReference type="Gene3D" id="1.20.1250.20">
    <property type="entry name" value="MFS general substrate transporter like domains"/>
    <property type="match status" value="2"/>
</dbReference>
<name>A0ABV0BQZ0_9SPHI</name>
<dbReference type="Proteomes" id="UP001409291">
    <property type="component" value="Unassembled WGS sequence"/>
</dbReference>
<dbReference type="EMBL" id="JBDJNQ010000003">
    <property type="protein sequence ID" value="MEN5377211.1"/>
    <property type="molecule type" value="Genomic_DNA"/>
</dbReference>
<feature type="transmembrane region" description="Helical" evidence="6">
    <location>
        <begin position="213"/>
        <end position="235"/>
    </location>
</feature>
<feature type="transmembrane region" description="Helical" evidence="6">
    <location>
        <begin position="171"/>
        <end position="192"/>
    </location>
</feature>
<dbReference type="RefSeq" id="WP_232789370.1">
    <property type="nucleotide sequence ID" value="NZ_JBDJLH010000004.1"/>
</dbReference>
<accession>A0ABV0BQZ0</accession>
<feature type="transmembrane region" description="Helical" evidence="6">
    <location>
        <begin position="79"/>
        <end position="99"/>
    </location>
</feature>
<evidence type="ECO:0000256" key="3">
    <source>
        <dbReference type="ARBA" id="ARBA00022692"/>
    </source>
</evidence>
<dbReference type="Pfam" id="PF07690">
    <property type="entry name" value="MFS_1"/>
    <property type="match status" value="1"/>
</dbReference>
<keyword evidence="3 6" id="KW-0812">Transmembrane</keyword>
<evidence type="ECO:0000256" key="2">
    <source>
        <dbReference type="ARBA" id="ARBA00022448"/>
    </source>
</evidence>
<feature type="transmembrane region" description="Helical" evidence="6">
    <location>
        <begin position="290"/>
        <end position="307"/>
    </location>
</feature>
<protein>
    <submittedName>
        <fullName evidence="8">MFS transporter</fullName>
    </submittedName>
</protein>
<feature type="transmembrane region" description="Helical" evidence="6">
    <location>
        <begin position="255"/>
        <end position="278"/>
    </location>
</feature>
<dbReference type="InterPro" id="IPR020846">
    <property type="entry name" value="MFS_dom"/>
</dbReference>
<reference evidence="8 9" key="1">
    <citation type="submission" date="2024-04" db="EMBL/GenBank/DDBJ databases">
        <title>WGS of bacteria from Torrens River.</title>
        <authorList>
            <person name="Wyrsch E.R."/>
            <person name="Drigo B."/>
        </authorList>
    </citation>
    <scope>NUCLEOTIDE SEQUENCE [LARGE SCALE GENOMIC DNA]</scope>
    <source>
        <strain evidence="8 9">TWI391</strain>
    </source>
</reference>
<keyword evidence="5 6" id="KW-0472">Membrane</keyword>
<feature type="transmembrane region" description="Helical" evidence="6">
    <location>
        <begin position="146"/>
        <end position="165"/>
    </location>
</feature>
<comment type="caution">
    <text evidence="8">The sequence shown here is derived from an EMBL/GenBank/DDBJ whole genome shotgun (WGS) entry which is preliminary data.</text>
</comment>
<dbReference type="SUPFAM" id="SSF103473">
    <property type="entry name" value="MFS general substrate transporter"/>
    <property type="match status" value="1"/>
</dbReference>
<keyword evidence="9" id="KW-1185">Reference proteome</keyword>
<evidence type="ECO:0000259" key="7">
    <source>
        <dbReference type="PROSITE" id="PS50850"/>
    </source>
</evidence>
<proteinExistence type="predicted"/>
<feature type="transmembrane region" description="Helical" evidence="6">
    <location>
        <begin position="7"/>
        <end position="25"/>
    </location>
</feature>
<evidence type="ECO:0000256" key="4">
    <source>
        <dbReference type="ARBA" id="ARBA00022989"/>
    </source>
</evidence>
<keyword evidence="2" id="KW-0813">Transport</keyword>
<feature type="transmembrane region" description="Helical" evidence="6">
    <location>
        <begin position="313"/>
        <end position="330"/>
    </location>
</feature>
<gene>
    <name evidence="8" type="ORF">ABE541_08065</name>
</gene>
<keyword evidence="4 6" id="KW-1133">Transmembrane helix</keyword>
<feature type="transmembrane region" description="Helical" evidence="6">
    <location>
        <begin position="350"/>
        <end position="370"/>
    </location>
</feature>
<dbReference type="PANTHER" id="PTHR23505:SF79">
    <property type="entry name" value="PROTEIN SPINSTER"/>
    <property type="match status" value="1"/>
</dbReference>
<evidence type="ECO:0000256" key="5">
    <source>
        <dbReference type="ARBA" id="ARBA00023136"/>
    </source>
</evidence>
<feature type="domain" description="Major facilitator superfamily (MFS) profile" evidence="7">
    <location>
        <begin position="12"/>
        <end position="404"/>
    </location>
</feature>
<evidence type="ECO:0000313" key="9">
    <source>
        <dbReference type="Proteomes" id="UP001409291"/>
    </source>
</evidence>
<dbReference type="PANTHER" id="PTHR23505">
    <property type="entry name" value="SPINSTER"/>
    <property type="match status" value="1"/>
</dbReference>
<dbReference type="PROSITE" id="PS50850">
    <property type="entry name" value="MFS"/>
    <property type="match status" value="1"/>
</dbReference>
<evidence type="ECO:0000256" key="1">
    <source>
        <dbReference type="ARBA" id="ARBA00004141"/>
    </source>
</evidence>
<feature type="transmembrane region" description="Helical" evidence="6">
    <location>
        <begin position="45"/>
        <end position="67"/>
    </location>
</feature>
<sequence length="409" mass="44886">MIQNKKYYPWIVVGLLWVVALLNYMDRQILSTMRPTMQVDITELQSATVFGQLMAIFLWIYGLMSPVSGILADRLNRKWLIVGSLFVWSLVTSLMGYATTYPELMILRGIMGVSEAIYIPAGLSLISDFHSDKSRSLAIGIHMTGLYTGQALGGFGATLASSYSWHSTFKIFGLIGVLYAIVLMFFLAEAPVRTKKSEQTEKPINSFKAIGMLLSNISFWVILFYFAIPSLPGWATKNWLPTLFSENLNISMSQAGPLSTITIAISSFLGVIFGGILSDRWIQKNVKGRIYTSAIGLLLTIPAMFLIGYGQNIYHVVGAGLMFGFGFGMFDANNMPILCQFVPSKFRATAYGIMNMLGVMAGAFITKVLGASADEGKLGKDFALLAVIVFVVVIIQLVVLKPKSNASLD</sequence>
<evidence type="ECO:0000256" key="6">
    <source>
        <dbReference type="SAM" id="Phobius"/>
    </source>
</evidence>